<protein>
    <recommendedName>
        <fullName evidence="8">Phosphate-specific transport system accessory protein PhoU</fullName>
    </recommendedName>
</protein>
<dbReference type="Pfam" id="PF01895">
    <property type="entry name" value="PhoU"/>
    <property type="match status" value="2"/>
</dbReference>
<dbReference type="OrthoDB" id="9814256at2"/>
<keyword evidence="5 8" id="KW-0963">Cytoplasm</keyword>
<dbReference type="KEGG" id="vai:BU251_06670"/>
<dbReference type="NCBIfam" id="TIGR02135">
    <property type="entry name" value="phoU_full"/>
    <property type="match status" value="1"/>
</dbReference>
<comment type="subcellular location">
    <subcellularLocation>
        <location evidence="1 8">Cytoplasm</location>
    </subcellularLocation>
</comment>
<dbReference type="GO" id="GO:0030643">
    <property type="term" value="P:intracellular phosphate ion homeostasis"/>
    <property type="evidence" value="ECO:0007669"/>
    <property type="project" value="InterPro"/>
</dbReference>
<dbReference type="AlphaFoldDB" id="A0A410P7T3"/>
<comment type="similarity">
    <text evidence="2 8">Belongs to the PhoU family.</text>
</comment>
<dbReference type="SUPFAM" id="SSF109755">
    <property type="entry name" value="PhoU-like"/>
    <property type="match status" value="1"/>
</dbReference>
<feature type="domain" description="PhoU" evidence="9">
    <location>
        <begin position="17"/>
        <end position="104"/>
    </location>
</feature>
<dbReference type="Proteomes" id="UP000287243">
    <property type="component" value="Chromosome"/>
</dbReference>
<evidence type="ECO:0000256" key="6">
    <source>
        <dbReference type="ARBA" id="ARBA00022592"/>
    </source>
</evidence>
<dbReference type="InterPro" id="IPR028366">
    <property type="entry name" value="PhoU"/>
</dbReference>
<evidence type="ECO:0000256" key="8">
    <source>
        <dbReference type="PIRNR" id="PIRNR003107"/>
    </source>
</evidence>
<accession>A0A410P7T3</accession>
<dbReference type="EMBL" id="CP019384">
    <property type="protein sequence ID" value="QAT18054.1"/>
    <property type="molecule type" value="Genomic_DNA"/>
</dbReference>
<evidence type="ECO:0000256" key="5">
    <source>
        <dbReference type="ARBA" id="ARBA00022490"/>
    </source>
</evidence>
<evidence type="ECO:0000256" key="1">
    <source>
        <dbReference type="ARBA" id="ARBA00004496"/>
    </source>
</evidence>
<proteinExistence type="inferred from homology"/>
<name>A0A410P7T3_VELA1</name>
<gene>
    <name evidence="10" type="ORF">BU251_06670</name>
</gene>
<evidence type="ECO:0000256" key="4">
    <source>
        <dbReference type="ARBA" id="ARBA00022448"/>
    </source>
</evidence>
<evidence type="ECO:0000313" key="11">
    <source>
        <dbReference type="Proteomes" id="UP000287243"/>
    </source>
</evidence>
<keyword evidence="11" id="KW-1185">Reference proteome</keyword>
<organism evidence="10 11">
    <name type="scientific">Velamenicoccus archaeovorus</name>
    <dbReference type="NCBI Taxonomy" id="1930593"/>
    <lineage>
        <taxon>Bacteria</taxon>
        <taxon>Pseudomonadati</taxon>
        <taxon>Candidatus Omnitrophota</taxon>
        <taxon>Candidatus Velamenicoccus</taxon>
    </lineage>
</organism>
<dbReference type="FunFam" id="1.20.58.220:FF:000004">
    <property type="entry name" value="Phosphate-specific transport system accessory protein PhoU"/>
    <property type="match status" value="1"/>
</dbReference>
<dbReference type="InterPro" id="IPR026022">
    <property type="entry name" value="PhoU_dom"/>
</dbReference>
<comment type="function">
    <text evidence="7 8">Plays a role in the regulation of phosphate uptake.</text>
</comment>
<dbReference type="InterPro" id="IPR038078">
    <property type="entry name" value="PhoU-like_sf"/>
</dbReference>
<keyword evidence="4 8" id="KW-0813">Transport</keyword>
<dbReference type="GO" id="GO:0045936">
    <property type="term" value="P:negative regulation of phosphate metabolic process"/>
    <property type="evidence" value="ECO:0007669"/>
    <property type="project" value="InterPro"/>
</dbReference>
<dbReference type="PANTHER" id="PTHR42930:SF3">
    <property type="entry name" value="PHOSPHATE-SPECIFIC TRANSPORT SYSTEM ACCESSORY PROTEIN PHOU"/>
    <property type="match status" value="1"/>
</dbReference>
<evidence type="ECO:0000313" key="10">
    <source>
        <dbReference type="EMBL" id="QAT18054.1"/>
    </source>
</evidence>
<dbReference type="GO" id="GO:0006817">
    <property type="term" value="P:phosphate ion transport"/>
    <property type="evidence" value="ECO:0007669"/>
    <property type="project" value="UniProtKB-KW"/>
</dbReference>
<evidence type="ECO:0000259" key="9">
    <source>
        <dbReference type="Pfam" id="PF01895"/>
    </source>
</evidence>
<reference evidence="10 11" key="1">
    <citation type="submission" date="2017-01" db="EMBL/GenBank/DDBJ databases">
        <title>First insights into the biology of 'candidatus Vampirococcus archaeovorus'.</title>
        <authorList>
            <person name="Kizina J."/>
            <person name="Jordan S."/>
            <person name="Stueber K."/>
            <person name="Reinhardt R."/>
            <person name="Harder J."/>
        </authorList>
    </citation>
    <scope>NUCLEOTIDE SEQUENCE [LARGE SCALE GENOMIC DNA]</scope>
    <source>
        <strain evidence="10 11">LiM</strain>
    </source>
</reference>
<sequence>MERHFDEELAELKQEILIMGTMVEQAVDRAQEALKNLDAEEAHQIILEDRRIDEMELTLDEKTLRLLALMQPLAVDLRFVAMVMKITTDLERMADLAVDIAQRVIELAGRPLLKPLHDIPRLSLLAQQMIRDALEAFLKEDTEQAKKVILKDSEADQLRNLVQTELIRDFMEKDVSCVSRALPLLLVARHLERICDHATNIAEDVIYMVSAKVVKHRPRTF</sequence>
<dbReference type="Gene3D" id="1.20.58.220">
    <property type="entry name" value="Phosphate transport system protein phou homolog 2, domain 2"/>
    <property type="match status" value="1"/>
</dbReference>
<keyword evidence="6 8" id="KW-0592">Phosphate transport</keyword>
<evidence type="ECO:0000256" key="2">
    <source>
        <dbReference type="ARBA" id="ARBA00008107"/>
    </source>
</evidence>
<evidence type="ECO:0000256" key="7">
    <source>
        <dbReference type="ARBA" id="ARBA00056181"/>
    </source>
</evidence>
<feature type="domain" description="PhoU" evidence="9">
    <location>
        <begin position="119"/>
        <end position="205"/>
    </location>
</feature>
<evidence type="ECO:0000256" key="3">
    <source>
        <dbReference type="ARBA" id="ARBA00011738"/>
    </source>
</evidence>
<dbReference type="PIRSF" id="PIRSF003107">
    <property type="entry name" value="PhoU"/>
    <property type="match status" value="1"/>
</dbReference>
<dbReference type="PANTHER" id="PTHR42930">
    <property type="entry name" value="PHOSPHATE-SPECIFIC TRANSPORT SYSTEM ACCESSORY PROTEIN PHOU"/>
    <property type="match status" value="1"/>
</dbReference>
<dbReference type="GO" id="GO:0005737">
    <property type="term" value="C:cytoplasm"/>
    <property type="evidence" value="ECO:0007669"/>
    <property type="project" value="UniProtKB-SubCell"/>
</dbReference>
<comment type="subunit">
    <text evidence="3 8">Homodimer.</text>
</comment>